<proteinExistence type="predicted"/>
<feature type="domain" description="EGF-like calcium-binding" evidence="8">
    <location>
        <begin position="341"/>
        <end position="384"/>
    </location>
</feature>
<feature type="domain" description="EGF-like" evidence="9">
    <location>
        <begin position="630"/>
        <end position="671"/>
    </location>
</feature>
<dbReference type="SMART" id="SM00181">
    <property type="entry name" value="EGF"/>
    <property type="match status" value="7"/>
</dbReference>
<dbReference type="GO" id="GO:0005886">
    <property type="term" value="C:plasma membrane"/>
    <property type="evidence" value="ECO:0007669"/>
    <property type="project" value="TreeGrafter"/>
</dbReference>
<feature type="compositionally biased region" description="Low complexity" evidence="7">
    <location>
        <begin position="67"/>
        <end position="84"/>
    </location>
</feature>
<keyword evidence="5" id="KW-0472">Membrane</keyword>
<evidence type="ECO:0000256" key="4">
    <source>
        <dbReference type="ARBA" id="ARBA00022989"/>
    </source>
</evidence>
<evidence type="ECO:0000256" key="7">
    <source>
        <dbReference type="SAM" id="MobiDB-lite"/>
    </source>
</evidence>
<dbReference type="GO" id="GO:0005509">
    <property type="term" value="F:calcium ion binding"/>
    <property type="evidence" value="ECO:0007669"/>
    <property type="project" value="InterPro"/>
</dbReference>
<feature type="domain" description="EGF-like calcium-binding" evidence="8">
    <location>
        <begin position="297"/>
        <end position="340"/>
    </location>
</feature>
<gene>
    <name evidence="10" type="ORF">CYMTET_33877</name>
</gene>
<evidence type="ECO:0000256" key="2">
    <source>
        <dbReference type="ARBA" id="ARBA00022692"/>
    </source>
</evidence>
<feature type="domain" description="EGF-like" evidence="9">
    <location>
        <begin position="573"/>
        <end position="626"/>
    </location>
</feature>
<feature type="domain" description="EGF-like" evidence="9">
    <location>
        <begin position="388"/>
        <end position="430"/>
    </location>
</feature>
<dbReference type="Proteomes" id="UP001190700">
    <property type="component" value="Unassembled WGS sequence"/>
</dbReference>
<evidence type="ECO:0000259" key="8">
    <source>
        <dbReference type="SMART" id="SM00179"/>
    </source>
</evidence>
<evidence type="ECO:0008006" key="12">
    <source>
        <dbReference type="Google" id="ProtNLM"/>
    </source>
</evidence>
<protein>
    <recommendedName>
        <fullName evidence="12">GPS domain-containing protein</fullName>
    </recommendedName>
</protein>
<feature type="compositionally biased region" description="Basic and acidic residues" evidence="7">
    <location>
        <begin position="1792"/>
        <end position="1801"/>
    </location>
</feature>
<feature type="region of interest" description="Disordered" evidence="7">
    <location>
        <begin position="273"/>
        <end position="304"/>
    </location>
</feature>
<dbReference type="EMBL" id="LGRX02021129">
    <property type="protein sequence ID" value="KAK3257021.1"/>
    <property type="molecule type" value="Genomic_DNA"/>
</dbReference>
<feature type="region of interest" description="Disordered" evidence="7">
    <location>
        <begin position="1898"/>
        <end position="1926"/>
    </location>
</feature>
<feature type="compositionally biased region" description="Polar residues" evidence="7">
    <location>
        <begin position="50"/>
        <end position="60"/>
    </location>
</feature>
<evidence type="ECO:0000256" key="1">
    <source>
        <dbReference type="ARBA" id="ARBA00004370"/>
    </source>
</evidence>
<dbReference type="Gene3D" id="2.60.40.10">
    <property type="entry name" value="Immunoglobulins"/>
    <property type="match status" value="1"/>
</dbReference>
<feature type="compositionally biased region" description="Low complexity" evidence="7">
    <location>
        <begin position="104"/>
        <end position="125"/>
    </location>
</feature>
<dbReference type="PANTHER" id="PTHR46730:SF1">
    <property type="entry name" value="PLAT DOMAIN-CONTAINING PROTEIN"/>
    <property type="match status" value="1"/>
</dbReference>
<feature type="region of interest" description="Disordered" evidence="7">
    <location>
        <begin position="2192"/>
        <end position="2213"/>
    </location>
</feature>
<feature type="compositionally biased region" description="Low complexity" evidence="7">
    <location>
        <begin position="273"/>
        <end position="282"/>
    </location>
</feature>
<feature type="region of interest" description="Disordered" evidence="7">
    <location>
        <begin position="2073"/>
        <end position="2102"/>
    </location>
</feature>
<organism evidence="10 11">
    <name type="scientific">Cymbomonas tetramitiformis</name>
    <dbReference type="NCBI Taxonomy" id="36881"/>
    <lineage>
        <taxon>Eukaryota</taxon>
        <taxon>Viridiplantae</taxon>
        <taxon>Chlorophyta</taxon>
        <taxon>Pyramimonadophyceae</taxon>
        <taxon>Pyramimonadales</taxon>
        <taxon>Pyramimonadaceae</taxon>
        <taxon>Cymbomonas</taxon>
    </lineage>
</organism>
<feature type="domain" description="EGF-like" evidence="9">
    <location>
        <begin position="434"/>
        <end position="474"/>
    </location>
</feature>
<feature type="domain" description="EGF-like" evidence="9">
    <location>
        <begin position="344"/>
        <end position="384"/>
    </location>
</feature>
<comment type="caution">
    <text evidence="10">The sequence shown here is derived from an EMBL/GenBank/DDBJ whole genome shotgun (WGS) entry which is preliminary data.</text>
</comment>
<evidence type="ECO:0000256" key="3">
    <source>
        <dbReference type="ARBA" id="ARBA00022737"/>
    </source>
</evidence>
<dbReference type="GO" id="GO:0006816">
    <property type="term" value="P:calcium ion transport"/>
    <property type="evidence" value="ECO:0007669"/>
    <property type="project" value="TreeGrafter"/>
</dbReference>
<dbReference type="Pfam" id="PF02010">
    <property type="entry name" value="REJ"/>
    <property type="match status" value="1"/>
</dbReference>
<keyword evidence="6" id="KW-1015">Disulfide bond</keyword>
<feature type="domain" description="EGF-like" evidence="9">
    <location>
        <begin position="675"/>
        <end position="714"/>
    </location>
</feature>
<reference evidence="10 11" key="1">
    <citation type="journal article" date="2015" name="Genome Biol. Evol.">
        <title>Comparative Genomics of a Bacterivorous Green Alga Reveals Evolutionary Causalities and Consequences of Phago-Mixotrophic Mode of Nutrition.</title>
        <authorList>
            <person name="Burns J.A."/>
            <person name="Paasch A."/>
            <person name="Narechania A."/>
            <person name="Kim E."/>
        </authorList>
    </citation>
    <scope>NUCLEOTIDE SEQUENCE [LARGE SCALE GENOMIC DNA]</scope>
    <source>
        <strain evidence="10 11">PLY_AMNH</strain>
    </source>
</reference>
<dbReference type="InterPro" id="IPR013783">
    <property type="entry name" value="Ig-like_fold"/>
</dbReference>
<feature type="region of interest" description="Disordered" evidence="7">
    <location>
        <begin position="1"/>
        <end position="131"/>
    </location>
</feature>
<dbReference type="PROSITE" id="PS01187">
    <property type="entry name" value="EGF_CA"/>
    <property type="match status" value="1"/>
</dbReference>
<dbReference type="GO" id="GO:0005261">
    <property type="term" value="F:monoatomic cation channel activity"/>
    <property type="evidence" value="ECO:0007669"/>
    <property type="project" value="TreeGrafter"/>
</dbReference>
<feature type="compositionally biased region" description="Low complexity" evidence="7">
    <location>
        <begin position="15"/>
        <end position="49"/>
    </location>
</feature>
<feature type="region of interest" description="Disordered" evidence="7">
    <location>
        <begin position="1731"/>
        <end position="1771"/>
    </location>
</feature>
<feature type="non-terminal residue" evidence="10">
    <location>
        <position position="2213"/>
    </location>
</feature>
<evidence type="ECO:0000313" key="11">
    <source>
        <dbReference type="Proteomes" id="UP001190700"/>
    </source>
</evidence>
<comment type="subcellular location">
    <subcellularLocation>
        <location evidence="1">Membrane</location>
    </subcellularLocation>
</comment>
<dbReference type="PANTHER" id="PTHR46730">
    <property type="entry name" value="POLYCYSTIN-1"/>
    <property type="match status" value="1"/>
</dbReference>
<dbReference type="InterPro" id="IPR000742">
    <property type="entry name" value="EGF"/>
</dbReference>
<evidence type="ECO:0000256" key="6">
    <source>
        <dbReference type="ARBA" id="ARBA00023157"/>
    </source>
</evidence>
<evidence type="ECO:0000256" key="5">
    <source>
        <dbReference type="ARBA" id="ARBA00023136"/>
    </source>
</evidence>
<feature type="compositionally biased region" description="Polar residues" evidence="7">
    <location>
        <begin position="2203"/>
        <end position="2213"/>
    </location>
</feature>
<feature type="region of interest" description="Disordered" evidence="7">
    <location>
        <begin position="1784"/>
        <end position="1823"/>
    </location>
</feature>
<dbReference type="InterPro" id="IPR001881">
    <property type="entry name" value="EGF-like_Ca-bd_dom"/>
</dbReference>
<keyword evidence="3" id="KW-0677">Repeat</keyword>
<dbReference type="CDD" id="cd00054">
    <property type="entry name" value="EGF_CA"/>
    <property type="match status" value="1"/>
</dbReference>
<evidence type="ECO:0000259" key="9">
    <source>
        <dbReference type="SMART" id="SM00181"/>
    </source>
</evidence>
<keyword evidence="4" id="KW-1133">Transmembrane helix</keyword>
<accession>A0AAE0FC31</accession>
<feature type="compositionally biased region" description="Low complexity" evidence="7">
    <location>
        <begin position="1737"/>
        <end position="1767"/>
    </location>
</feature>
<name>A0AAE0FC31_9CHLO</name>
<feature type="region of interest" description="Disordered" evidence="7">
    <location>
        <begin position="1966"/>
        <end position="1997"/>
    </location>
</feature>
<dbReference type="SMART" id="SM00179">
    <property type="entry name" value="EGF_CA"/>
    <property type="match status" value="3"/>
</dbReference>
<sequence length="2213" mass="229085">APSSSPTILPPPVTEAPSSSSPTLSPTSLSPTSATPTITTQEPTTGTPSLSPTDQPTTSPTGPPSAFPTHSPSSSPTLQPSQAPTRTPSEEPTLAPSGSPTAAPSVPLTDSPSTLTPTLTPTLSPTVPPTPFSPVATGQSFSITFSTLSYTDLSANGTYLNLVIDSYKSAVASGAGVPSSQVGLTSLYAGSTVFDTVVNYTAADLESGADPAAFSLLLADSAATVFAGSTVLGSFSSGASATTVVTEGLSPTGSPITPIALAAPEGSFGSVGPGAVPSGSVALPSDGGESTDLSAEDADPCSPSPCSASPEVPCIAGGAAGTFECGTCPAGYEGDGATCTDVDECAEAGRGGCDPNVVCTNTPGGYSCGECPAGMLGSGAIRCLPQTACSEDNGGCDLLTSCQDADSAGGGVTCGACPEGYSGTGATGCMDENGCEAAGEGACFQECIDVLAPGTGHTCAPCPACMVGDGRTCVVNACCTDNGGCDSVVTCAVDAGSGSVTCGECPSGQALGQDPVLSDKWRCADVDGCAAEPCWSDGEFSQPCEDVAAPGSGRVCGACPSGFIRTGVEGEAGCADVNECEGAANGGCWVLSEDPTVRTECVNAPGGHSCTACPERYIGTGEAGCRERVMCDTNHGNCDLLASCADNLATGYADCGPCPEGYSGTGATACVDTDGCALEPCFPGVECADVAAPGIGRTCGSCPEGYRGNGASCEMCVLQLSLNPLMATVVDGAMKRSAVNQLVGTYGGLNEPDCVNTQGVQYMWEGVTSGGEVVPLRTFTDPEVLSLYLPRSTLTANVRYSLRLTASLRGARGVSTTVDSTFEVRRQPLVALIQGGPVQTGEGLPVALDAGVSYDPDNEPGEMNYVWSCTLLDGSGHCRDVAGALLPTRMTTASLSLTLAGSQEGSRYTLTVEVAKDERVARASTTVVIMSGAPPVPSILPLPHKHTANMKLTLSSVVTSLRPDSLALGWSIQAPEAMDLAAVAATPLNLLELVVRPGALTPGGSYVFTLTAEDDFGPSWVSLEVKVNSPPHSGRLLPPTPSVGVMAETEFSLEGHGWEDDVEDKPLWYQLRYLVVGGPVEADPTMLSQWQPSPMFSARMPVAGLESFDRTVTVYLYVKDALEATTHVTQSITVQPMAFADDSAEEAYINGAINSAAQDAANGQDSTTSLLAMASLLNEGQGGVRRRGLLSEGVGGNVSAAHLKQVETMLEVTSTVWGLLPSTTDTVTRMADCMAQAARNPVALTEASRLSLLASTDSMVATTLSGDPDAQLAAQGAGALLSGLSSVAVGALGGANQSAEVAAAVDVVRNIGHSSAQGLVPGEDAVEVATETLSSVVQCEDLSAGGATARSPTGTVVEFQPSLGKALGAAAARVTVQVVGSAIDPHRAAPPLPGDDSDAERVFSASNVTSISLYGGNGSELAVHGLEEALTFTLPIHIPEDADLAGSEATANGRPFLGAQCKYWDDDEGLYRSDGCVTLPNPTPPGSAVFWHTLNVTELAPLETAWAVEDSDPEGNLTLGCEVSWEATFPEYLGMDAGLRKYLGTGCQLADPENAVGCWWEWRTQSFEGDGCVWAKEAACLCTHLTDFAAAQQTEVGGTQPPDRVSSYSTDDMTRLNMTELKQSVVLLSVLAIFMLGAPLMYFMSNYFHNRERLQLLLKMVDSQGQTFREIESMWTWSIVDRQAYNVSRSAGKPEQSLGSLFADIAAKEKARLDAERAGMLIGVKAASKWKSKRNRNNSNTASTASVDSNPEPAPAEASQQESALQQRLKKAWKRSALTNMMSTGAGVSLKTKQERKEEAAQKILQSQVAEEEPKPPSPSAPALVEFEAEPPEVTPPATASQAWKYTPGDVAIDPTEIAAVDYNTVTCKIQPPEPKPVYSSRIEALFATQRDAPALRQMTKSHRPRPLWPSTAPRRQLQGTSIGAGAPLRELIKDAQPEAVAEPPAPAAETTPSMASSALAAEPLPSMPHRKRSAGAPCDDMPQASQTLPGLHPGQGGASYLPYVPSPSVQAEVVPGPMVSVGTLEEPGTPMPNKENLVLEETITTVTTRRIQLVRPSGAVSAGPVMESYHRLSQDGPEETGAAGSNTGHEEAEAEVPERAQLSRQASVGVFKKARRMTVNAMAILPTTMLSQQKTVSIGDLKRGEPGKAVAKKKAPTARSLFNAMSINIFRLQLCIPLDYLEEQALLEMKDDRRRKRRDDLSAQSKNDAGDQ</sequence>
<feature type="non-terminal residue" evidence="10">
    <location>
        <position position="1"/>
    </location>
</feature>
<dbReference type="InterPro" id="IPR018097">
    <property type="entry name" value="EGF_Ca-bd_CS"/>
</dbReference>
<keyword evidence="2" id="KW-0812">Transmembrane</keyword>
<evidence type="ECO:0000313" key="10">
    <source>
        <dbReference type="EMBL" id="KAK3257021.1"/>
    </source>
</evidence>
<dbReference type="Gene3D" id="2.10.25.10">
    <property type="entry name" value="Laminin"/>
    <property type="match status" value="2"/>
</dbReference>
<feature type="domain" description="EGF-like" evidence="9">
    <location>
        <begin position="300"/>
        <end position="340"/>
    </location>
</feature>
<dbReference type="InterPro" id="IPR002859">
    <property type="entry name" value="PKD/REJ-like"/>
</dbReference>
<feature type="domain" description="EGF-like calcium-binding" evidence="8">
    <location>
        <begin position="576"/>
        <end position="626"/>
    </location>
</feature>
<keyword evidence="11" id="KW-1185">Reference proteome</keyword>